<dbReference type="GO" id="GO:0005737">
    <property type="term" value="C:cytoplasm"/>
    <property type="evidence" value="ECO:0007669"/>
    <property type="project" value="UniProtKB-SubCell"/>
</dbReference>
<protein>
    <recommendedName>
        <fullName evidence="3">Cell wall synthesis protein Wag31</fullName>
    </recommendedName>
    <alternativeName>
        <fullName evidence="8">Antigen 84</fullName>
    </alternativeName>
</protein>
<dbReference type="AlphaFoldDB" id="A0A6J4HXA8"/>
<name>A0A6J4HXA8_9ACTN</name>
<dbReference type="InterPro" id="IPR019933">
    <property type="entry name" value="DivIVA_domain"/>
</dbReference>
<keyword evidence="7" id="KW-0131">Cell cycle</keyword>
<keyword evidence="4" id="KW-0963">Cytoplasm</keyword>
<dbReference type="PANTHER" id="PTHR35794:SF2">
    <property type="entry name" value="CELL DIVISION PROTEIN DIVIVA"/>
    <property type="match status" value="1"/>
</dbReference>
<feature type="region of interest" description="Disordered" evidence="10">
    <location>
        <begin position="262"/>
        <end position="311"/>
    </location>
</feature>
<evidence type="ECO:0000313" key="11">
    <source>
        <dbReference type="EMBL" id="CAA9234197.1"/>
    </source>
</evidence>
<evidence type="ECO:0000256" key="9">
    <source>
        <dbReference type="SAM" id="Coils"/>
    </source>
</evidence>
<feature type="compositionally biased region" description="Pro residues" evidence="10">
    <location>
        <begin position="461"/>
        <end position="479"/>
    </location>
</feature>
<evidence type="ECO:0000256" key="5">
    <source>
        <dbReference type="ARBA" id="ARBA00022618"/>
    </source>
</evidence>
<dbReference type="Gene3D" id="6.10.250.660">
    <property type="match status" value="1"/>
</dbReference>
<comment type="subcellular location">
    <subcellularLocation>
        <location evidence="1">Cytoplasm</location>
    </subcellularLocation>
</comment>
<feature type="coiled-coil region" evidence="9">
    <location>
        <begin position="103"/>
        <end position="130"/>
    </location>
</feature>
<reference evidence="11" key="1">
    <citation type="submission" date="2020-02" db="EMBL/GenBank/DDBJ databases">
        <authorList>
            <person name="Meier V. D."/>
        </authorList>
    </citation>
    <scope>NUCLEOTIDE SEQUENCE</scope>
    <source>
        <strain evidence="11">AVDCRST_MAG76</strain>
    </source>
</reference>
<dbReference type="InterPro" id="IPR007793">
    <property type="entry name" value="DivIVA_fam"/>
</dbReference>
<keyword evidence="6 9" id="KW-0175">Coiled coil</keyword>
<dbReference type="NCBIfam" id="TIGR03544">
    <property type="entry name" value="DivI1A_domain"/>
    <property type="match status" value="1"/>
</dbReference>
<evidence type="ECO:0000256" key="1">
    <source>
        <dbReference type="ARBA" id="ARBA00004496"/>
    </source>
</evidence>
<feature type="region of interest" description="Disordered" evidence="10">
    <location>
        <begin position="329"/>
        <end position="350"/>
    </location>
</feature>
<gene>
    <name evidence="11" type="ORF">AVDCRST_MAG76-1412</name>
</gene>
<dbReference type="Pfam" id="PF05103">
    <property type="entry name" value="DivIVA"/>
    <property type="match status" value="1"/>
</dbReference>
<evidence type="ECO:0000256" key="8">
    <source>
        <dbReference type="ARBA" id="ARBA00031737"/>
    </source>
</evidence>
<dbReference type="GO" id="GO:0051301">
    <property type="term" value="P:cell division"/>
    <property type="evidence" value="ECO:0007669"/>
    <property type="project" value="UniProtKB-KW"/>
</dbReference>
<dbReference type="EMBL" id="CADCSZ010000084">
    <property type="protein sequence ID" value="CAA9234197.1"/>
    <property type="molecule type" value="Genomic_DNA"/>
</dbReference>
<feature type="region of interest" description="Disordered" evidence="10">
    <location>
        <begin position="715"/>
        <end position="735"/>
    </location>
</feature>
<evidence type="ECO:0000256" key="2">
    <source>
        <dbReference type="ARBA" id="ARBA00009008"/>
    </source>
</evidence>
<evidence type="ECO:0000256" key="10">
    <source>
        <dbReference type="SAM" id="MobiDB-lite"/>
    </source>
</evidence>
<keyword evidence="5" id="KW-0132">Cell division</keyword>
<evidence type="ECO:0000256" key="6">
    <source>
        <dbReference type="ARBA" id="ARBA00023054"/>
    </source>
</evidence>
<dbReference type="PANTHER" id="PTHR35794">
    <property type="entry name" value="CELL DIVISION PROTEIN DIVIVA"/>
    <property type="match status" value="1"/>
</dbReference>
<feature type="region of interest" description="Disordered" evidence="10">
    <location>
        <begin position="418"/>
        <end position="499"/>
    </location>
</feature>
<evidence type="ECO:0000256" key="4">
    <source>
        <dbReference type="ARBA" id="ARBA00022490"/>
    </source>
</evidence>
<comment type="similarity">
    <text evidence="2">Belongs to the DivIVA family.</text>
</comment>
<accession>A0A6J4HXA8</accession>
<evidence type="ECO:0000256" key="3">
    <source>
        <dbReference type="ARBA" id="ARBA00018787"/>
    </source>
</evidence>
<proteinExistence type="inferred from homology"/>
<organism evidence="11">
    <name type="scientific">uncultured Acidimicrobiales bacterium</name>
    <dbReference type="NCBI Taxonomy" id="310071"/>
    <lineage>
        <taxon>Bacteria</taxon>
        <taxon>Bacillati</taxon>
        <taxon>Actinomycetota</taxon>
        <taxon>Acidimicrobiia</taxon>
        <taxon>Acidimicrobiales</taxon>
        <taxon>environmental samples</taxon>
    </lineage>
</organism>
<evidence type="ECO:0000256" key="7">
    <source>
        <dbReference type="ARBA" id="ARBA00023306"/>
    </source>
</evidence>
<sequence length="759" mass="79587">MADMRAGPRPDEVAARTFSTSFRGFDPAEVRGYLAQVASALAAAAVREEALRDDLARTRAILANPALDESILLDALGGEAARVLQTAKEAAADIRNKADANAAIALDQAHNEAERARAEAQAAADRILRDAEGILAIRTHEADEEAARLLVAADEEGAQLREAVVVEARSMVAEARAVRERMLGDLKRRVQRGEATVEVLRVGRERLLEAFGVVKDRLDDASHALATAEARARQEAEDEAQHIGLQAASVVDRLALMEPTLPEPLMGGTGEAQVQATEPTEPAIDEPPVEPAQDPRPAPEAPAVAEVHTGEPSGEVAEVVPIGGAGMTETEHDEHAPTPVFDSPAAAPSTGEVAAIAATGTDSGGSGGRRRRMLRLADEPAVRAEERRLSELRYLHRPRTGGEPDVHLPEDGMVVVEPPSATEGVRLLREGEVPSPRVRARSAPDGPGAGRLNPPATGVAPAPPSVPPRPAGPPVPAAPPAAKSPAPPPALPAGAEEGRDAVARPDAGALFARLRAEREQKAGAVPGPEPAPEAPEDDELLLQARDAAVAPVEHLLAKKVKRLLQDHQNEVLDRLRAKRPPTALELLGEVEDLLAPLAAEAEPLLGDAAGAGAASGGAPETPVPSADLARDVAANVVKDLRPRLEQAYSVGDPDQRAERVNVAFREWRGERVGRLVADAALAAFARGQFVATPNGRPLRWVADDGERPCAECDDNGLAGPTGKGTPFPTGHRHPPAHSGCRCLVVALPSASQEPNPAKR</sequence>